<proteinExistence type="predicted"/>
<comment type="caution">
    <text evidence="1">The sequence shown here is derived from an EMBL/GenBank/DDBJ whole genome shotgun (WGS) entry which is preliminary data.</text>
</comment>
<dbReference type="EMBL" id="LXQA010546357">
    <property type="protein sequence ID" value="MCI58446.1"/>
    <property type="molecule type" value="Genomic_DNA"/>
</dbReference>
<dbReference type="Proteomes" id="UP000265520">
    <property type="component" value="Unassembled WGS sequence"/>
</dbReference>
<evidence type="ECO:0000313" key="1">
    <source>
        <dbReference type="EMBL" id="MCI58446.1"/>
    </source>
</evidence>
<sequence>RQVELAKSVNRKDAQLRGRARKCLLCRSILWKERYSARKIGRHNCGEEITLSKMMRSSINAWSVRWDLKGQTLRLVLPRVRASE</sequence>
<feature type="non-terminal residue" evidence="1">
    <location>
        <position position="1"/>
    </location>
</feature>
<keyword evidence="2" id="KW-1185">Reference proteome</keyword>
<evidence type="ECO:0000313" key="2">
    <source>
        <dbReference type="Proteomes" id="UP000265520"/>
    </source>
</evidence>
<organism evidence="1 2">
    <name type="scientific">Trifolium medium</name>
    <dbReference type="NCBI Taxonomy" id="97028"/>
    <lineage>
        <taxon>Eukaryota</taxon>
        <taxon>Viridiplantae</taxon>
        <taxon>Streptophyta</taxon>
        <taxon>Embryophyta</taxon>
        <taxon>Tracheophyta</taxon>
        <taxon>Spermatophyta</taxon>
        <taxon>Magnoliopsida</taxon>
        <taxon>eudicotyledons</taxon>
        <taxon>Gunneridae</taxon>
        <taxon>Pentapetalae</taxon>
        <taxon>rosids</taxon>
        <taxon>fabids</taxon>
        <taxon>Fabales</taxon>
        <taxon>Fabaceae</taxon>
        <taxon>Papilionoideae</taxon>
        <taxon>50 kb inversion clade</taxon>
        <taxon>NPAAA clade</taxon>
        <taxon>Hologalegina</taxon>
        <taxon>IRL clade</taxon>
        <taxon>Trifolieae</taxon>
        <taxon>Trifolium</taxon>
    </lineage>
</organism>
<accession>A0A392TEA7</accession>
<protein>
    <submittedName>
        <fullName evidence="1">Uncharacterized protein</fullName>
    </submittedName>
</protein>
<reference evidence="1 2" key="1">
    <citation type="journal article" date="2018" name="Front. Plant Sci.">
        <title>Red Clover (Trifolium pratense) and Zigzag Clover (T. medium) - A Picture of Genomic Similarities and Differences.</title>
        <authorList>
            <person name="Dluhosova J."/>
            <person name="Istvanek J."/>
            <person name="Nedelnik J."/>
            <person name="Repkova J."/>
        </authorList>
    </citation>
    <scope>NUCLEOTIDE SEQUENCE [LARGE SCALE GENOMIC DNA]</scope>
    <source>
        <strain evidence="2">cv. 10/8</strain>
        <tissue evidence="1">Leaf</tissue>
    </source>
</reference>
<dbReference type="AlphaFoldDB" id="A0A392TEA7"/>
<name>A0A392TEA7_9FABA</name>